<organism evidence="3">
    <name type="scientific">Thermofilum pendens</name>
    <dbReference type="NCBI Taxonomy" id="2269"/>
    <lineage>
        <taxon>Archaea</taxon>
        <taxon>Thermoproteota</taxon>
        <taxon>Thermoprotei</taxon>
        <taxon>Thermofilales</taxon>
        <taxon>Thermofilaceae</taxon>
        <taxon>Thermofilum</taxon>
    </lineage>
</organism>
<reference evidence="3" key="1">
    <citation type="journal article" date="2020" name="mSystems">
        <title>Genome- and Community-Level Interaction Insights into Carbon Utilization and Element Cycling Functions of Hydrothermarchaeota in Hydrothermal Sediment.</title>
        <authorList>
            <person name="Zhou Z."/>
            <person name="Liu Y."/>
            <person name="Xu W."/>
            <person name="Pan J."/>
            <person name="Luo Z.H."/>
            <person name="Li M."/>
        </authorList>
    </citation>
    <scope>NUCLEOTIDE SEQUENCE [LARGE SCALE GENOMIC DNA]</scope>
    <source>
        <strain evidence="3">SpSt-1125</strain>
    </source>
</reference>
<gene>
    <name evidence="3" type="primary">amrB</name>
    <name evidence="3" type="ORF">ENM88_02035</name>
</gene>
<dbReference type="PANTHER" id="PTHR11060:SF0">
    <property type="entry name" value="PROTEIN MEMO1"/>
    <property type="match status" value="1"/>
</dbReference>
<proteinExistence type="inferred from homology"/>
<evidence type="ECO:0000313" key="3">
    <source>
        <dbReference type="EMBL" id="HHP04518.1"/>
    </source>
</evidence>
<comment type="caution">
    <text evidence="3">The sequence shown here is derived from an EMBL/GenBank/DDBJ whole genome shotgun (WGS) entry which is preliminary data.</text>
</comment>
<dbReference type="Pfam" id="PF01875">
    <property type="entry name" value="Memo"/>
    <property type="match status" value="1"/>
</dbReference>
<sequence>MRKRYPAQAGYFYPKSREELLEAVKRAFLHELGPGELPPTPPSYTGRAIGAVVPHAGYIYSGHVAAHAYLRLAEAGKPEVVVILGPNHHGIGAPVAIDENEVWVTPLGEVQVDIEVAKLLASREELIRFDFSAHLYEHSIEVQVPFLQFVFGNDVRIVPIAMLRQDFRGASRVASAIAKTISEQGLKAYVLASSDMSHYVPAEVARRKDFAALRKVQELDAQGLYDVVIEEDISMCGYGPVMVLIGVARELGYTRVELLKYADSGDVTGDKSEVVAYAALSFEKP</sequence>
<dbReference type="AlphaFoldDB" id="A0A7J3X5M3"/>
<accession>A0A7J3X5M3</accession>
<dbReference type="SUPFAM" id="SSF53213">
    <property type="entry name" value="LigB-like"/>
    <property type="match status" value="1"/>
</dbReference>
<dbReference type="HAMAP" id="MF_00055">
    <property type="entry name" value="MEMO1"/>
    <property type="match status" value="1"/>
</dbReference>
<dbReference type="InterPro" id="IPR002737">
    <property type="entry name" value="MEMO1_fam"/>
</dbReference>
<name>A0A7J3X5M3_THEPE</name>
<dbReference type="PANTHER" id="PTHR11060">
    <property type="entry name" value="PROTEIN MEMO1"/>
    <property type="match status" value="1"/>
</dbReference>
<dbReference type="CDD" id="cd07361">
    <property type="entry name" value="MEMO_like"/>
    <property type="match status" value="1"/>
</dbReference>
<dbReference type="EMBL" id="DRZM01000072">
    <property type="protein sequence ID" value="HHP04518.1"/>
    <property type="molecule type" value="Genomic_DNA"/>
</dbReference>
<protein>
    <recommendedName>
        <fullName evidence="2">MEMO1 family protein ENM88_02035</fullName>
    </recommendedName>
</protein>
<evidence type="ECO:0000256" key="1">
    <source>
        <dbReference type="ARBA" id="ARBA00006315"/>
    </source>
</evidence>
<comment type="similarity">
    <text evidence="1 2">Belongs to the MEMO1 family.</text>
</comment>
<evidence type="ECO:0000256" key="2">
    <source>
        <dbReference type="HAMAP-Rule" id="MF_00055"/>
    </source>
</evidence>
<dbReference type="Gene3D" id="3.40.830.10">
    <property type="entry name" value="LigB-like"/>
    <property type="match status" value="1"/>
</dbReference>
<dbReference type="NCBIfam" id="TIGR04336">
    <property type="entry name" value="AmmeMemoSam_B"/>
    <property type="match status" value="1"/>
</dbReference>